<dbReference type="EMBL" id="BTSX01000005">
    <property type="protein sequence ID" value="GMT01030.1"/>
    <property type="molecule type" value="Genomic_DNA"/>
</dbReference>
<evidence type="ECO:0000259" key="1">
    <source>
        <dbReference type="SMART" id="SM00256"/>
    </source>
</evidence>
<protein>
    <recommendedName>
        <fullName evidence="1">F-box domain-containing protein</fullName>
    </recommendedName>
</protein>
<dbReference type="CDD" id="cd09917">
    <property type="entry name" value="F-box_SF"/>
    <property type="match status" value="1"/>
</dbReference>
<feature type="non-terminal residue" evidence="2">
    <location>
        <position position="1"/>
    </location>
</feature>
<dbReference type="Pfam" id="PF00646">
    <property type="entry name" value="F-box"/>
    <property type="match status" value="1"/>
</dbReference>
<dbReference type="AlphaFoldDB" id="A0AAV5U3N4"/>
<dbReference type="Proteomes" id="UP001432027">
    <property type="component" value="Unassembled WGS sequence"/>
</dbReference>
<organism evidence="2 3">
    <name type="scientific">Pristionchus entomophagus</name>
    <dbReference type="NCBI Taxonomy" id="358040"/>
    <lineage>
        <taxon>Eukaryota</taxon>
        <taxon>Metazoa</taxon>
        <taxon>Ecdysozoa</taxon>
        <taxon>Nematoda</taxon>
        <taxon>Chromadorea</taxon>
        <taxon>Rhabditida</taxon>
        <taxon>Rhabditina</taxon>
        <taxon>Diplogasteromorpha</taxon>
        <taxon>Diplogasteroidea</taxon>
        <taxon>Neodiplogasteridae</taxon>
        <taxon>Pristionchus</taxon>
    </lineage>
</organism>
<keyword evidence="3" id="KW-1185">Reference proteome</keyword>
<dbReference type="InterPro" id="IPR001810">
    <property type="entry name" value="F-box_dom"/>
</dbReference>
<accession>A0AAV5U3N4</accession>
<reference evidence="2" key="1">
    <citation type="submission" date="2023-10" db="EMBL/GenBank/DDBJ databases">
        <title>Genome assembly of Pristionchus species.</title>
        <authorList>
            <person name="Yoshida K."/>
            <person name="Sommer R.J."/>
        </authorList>
    </citation>
    <scope>NUCLEOTIDE SEQUENCE</scope>
    <source>
        <strain evidence="2">RS0144</strain>
    </source>
</reference>
<dbReference type="InterPro" id="IPR036047">
    <property type="entry name" value="F-box-like_dom_sf"/>
</dbReference>
<evidence type="ECO:0000313" key="3">
    <source>
        <dbReference type="Proteomes" id="UP001432027"/>
    </source>
</evidence>
<dbReference type="SUPFAM" id="SSF81383">
    <property type="entry name" value="F-box domain"/>
    <property type="match status" value="1"/>
</dbReference>
<sequence>IAKKRRIDRKCEDYFPILSLPSELIGLVFSFLPIEDRMRLRVNKKLNAIELNSKYFVEKLHIFELSNKGVSHRGFNPRHYKKTSYSSDFMRRIAMNASIGILEIELNSPKEFHYDVYNLIKNFNIGTLKFGCIIRLLLISLKKMHINCLSFSLYIEPMS</sequence>
<feature type="domain" description="F-box" evidence="1">
    <location>
        <begin position="20"/>
        <end position="59"/>
    </location>
</feature>
<proteinExistence type="predicted"/>
<dbReference type="SMART" id="SM00256">
    <property type="entry name" value="FBOX"/>
    <property type="match status" value="1"/>
</dbReference>
<gene>
    <name evidence="2" type="ORF">PENTCL1PPCAC_23204</name>
</gene>
<name>A0AAV5U3N4_9BILA</name>
<evidence type="ECO:0000313" key="2">
    <source>
        <dbReference type="EMBL" id="GMT01030.1"/>
    </source>
</evidence>
<comment type="caution">
    <text evidence="2">The sequence shown here is derived from an EMBL/GenBank/DDBJ whole genome shotgun (WGS) entry which is preliminary data.</text>
</comment>